<keyword evidence="11" id="KW-1185">Reference proteome</keyword>
<dbReference type="Proteomes" id="UP001548590">
    <property type="component" value="Unassembled WGS sequence"/>
</dbReference>
<evidence type="ECO:0000256" key="7">
    <source>
        <dbReference type="SAM" id="MobiDB-lite"/>
    </source>
</evidence>
<accession>A0ABV2CS34</accession>
<dbReference type="EC" id="5.2.1.8" evidence="6"/>
<evidence type="ECO:0000256" key="5">
    <source>
        <dbReference type="PROSITE-ProRule" id="PRU00277"/>
    </source>
</evidence>
<evidence type="ECO:0000256" key="3">
    <source>
        <dbReference type="ARBA" id="ARBA00023110"/>
    </source>
</evidence>
<evidence type="ECO:0000259" key="9">
    <source>
        <dbReference type="PROSITE" id="PS50059"/>
    </source>
</evidence>
<evidence type="ECO:0000313" key="11">
    <source>
        <dbReference type="Proteomes" id="UP001548590"/>
    </source>
</evidence>
<evidence type="ECO:0000256" key="8">
    <source>
        <dbReference type="SAM" id="SignalP"/>
    </source>
</evidence>
<evidence type="ECO:0000256" key="2">
    <source>
        <dbReference type="ARBA" id="ARBA00006577"/>
    </source>
</evidence>
<sequence length="245" mass="25493">MKKFAFALASIVLVPAVFAADMTDEQKTFYALGTVLGQQVSNSFNATPAELEFIKKGMTDAASGTKSAVEMETYGPKIQQLAQARAAVRAEKTKAEGKAFADKAAQEKGAVKTASGLIYIPVKEGTGASPAATDIVKVHYRGTLPDGKEFDSSYSRNEPAQFPLGGVIKCWTEGVAKMKVGGKAKLICPPAIAYGDQGTPGGPIPPSATLAFEVELLEVTKPEAPKPAAAKPAAKAAASKDSSKK</sequence>
<dbReference type="Gene3D" id="3.10.50.40">
    <property type="match status" value="1"/>
</dbReference>
<keyword evidence="3 5" id="KW-0697">Rotamase</keyword>
<dbReference type="Pfam" id="PF01346">
    <property type="entry name" value="FKBP_N"/>
    <property type="match status" value="1"/>
</dbReference>
<dbReference type="GO" id="GO:0003755">
    <property type="term" value="F:peptidyl-prolyl cis-trans isomerase activity"/>
    <property type="evidence" value="ECO:0007669"/>
    <property type="project" value="UniProtKB-EC"/>
</dbReference>
<evidence type="ECO:0000256" key="6">
    <source>
        <dbReference type="RuleBase" id="RU003915"/>
    </source>
</evidence>
<evidence type="ECO:0000256" key="4">
    <source>
        <dbReference type="ARBA" id="ARBA00023235"/>
    </source>
</evidence>
<feature type="signal peptide" evidence="8">
    <location>
        <begin position="1"/>
        <end position="19"/>
    </location>
</feature>
<comment type="catalytic activity">
    <reaction evidence="1 5 6">
        <text>[protein]-peptidylproline (omega=180) = [protein]-peptidylproline (omega=0)</text>
        <dbReference type="Rhea" id="RHEA:16237"/>
        <dbReference type="Rhea" id="RHEA-COMP:10747"/>
        <dbReference type="Rhea" id="RHEA-COMP:10748"/>
        <dbReference type="ChEBI" id="CHEBI:83833"/>
        <dbReference type="ChEBI" id="CHEBI:83834"/>
        <dbReference type="EC" id="5.2.1.8"/>
    </reaction>
</comment>
<dbReference type="InterPro" id="IPR000774">
    <property type="entry name" value="PPIase_FKBP_N"/>
</dbReference>
<dbReference type="PANTHER" id="PTHR43811">
    <property type="entry name" value="FKBP-TYPE PEPTIDYL-PROLYL CIS-TRANS ISOMERASE FKPA"/>
    <property type="match status" value="1"/>
</dbReference>
<reference evidence="10 11" key="1">
    <citation type="submission" date="2024-07" db="EMBL/GenBank/DDBJ databases">
        <title>Uliginosibacterium paludis KCTC:42655.</title>
        <authorList>
            <person name="Kim M.K."/>
        </authorList>
    </citation>
    <scope>NUCLEOTIDE SEQUENCE [LARGE SCALE GENOMIC DNA]</scope>
    <source>
        <strain evidence="10 11">KCTC 42655</strain>
    </source>
</reference>
<protein>
    <recommendedName>
        <fullName evidence="6">Peptidyl-prolyl cis-trans isomerase</fullName>
        <ecNumber evidence="6">5.2.1.8</ecNumber>
    </recommendedName>
</protein>
<dbReference type="InterPro" id="IPR036944">
    <property type="entry name" value="PPIase_FKBP_N_sf"/>
</dbReference>
<dbReference type="SUPFAM" id="SSF54534">
    <property type="entry name" value="FKBP-like"/>
    <property type="match status" value="1"/>
</dbReference>
<feature type="region of interest" description="Disordered" evidence="7">
    <location>
        <begin position="222"/>
        <end position="245"/>
    </location>
</feature>
<proteinExistence type="inferred from homology"/>
<organism evidence="10 11">
    <name type="scientific">Uliginosibacterium paludis</name>
    <dbReference type="NCBI Taxonomy" id="1615952"/>
    <lineage>
        <taxon>Bacteria</taxon>
        <taxon>Pseudomonadati</taxon>
        <taxon>Pseudomonadota</taxon>
        <taxon>Betaproteobacteria</taxon>
        <taxon>Rhodocyclales</taxon>
        <taxon>Zoogloeaceae</taxon>
        <taxon>Uliginosibacterium</taxon>
    </lineage>
</organism>
<dbReference type="PANTHER" id="PTHR43811:SF19">
    <property type="entry name" value="39 KDA FK506-BINDING NUCLEAR PROTEIN"/>
    <property type="match status" value="1"/>
</dbReference>
<evidence type="ECO:0000256" key="1">
    <source>
        <dbReference type="ARBA" id="ARBA00000971"/>
    </source>
</evidence>
<dbReference type="InterPro" id="IPR001179">
    <property type="entry name" value="PPIase_FKBP_dom"/>
</dbReference>
<dbReference type="PROSITE" id="PS50059">
    <property type="entry name" value="FKBP_PPIASE"/>
    <property type="match status" value="1"/>
</dbReference>
<feature type="chain" id="PRO_5047418607" description="Peptidyl-prolyl cis-trans isomerase" evidence="8">
    <location>
        <begin position="20"/>
        <end position="245"/>
    </location>
</feature>
<dbReference type="Pfam" id="PF00254">
    <property type="entry name" value="FKBP_C"/>
    <property type="match status" value="1"/>
</dbReference>
<feature type="domain" description="PPIase FKBP-type" evidence="9">
    <location>
        <begin position="133"/>
        <end position="220"/>
    </location>
</feature>
<dbReference type="RefSeq" id="WP_345925979.1">
    <property type="nucleotide sequence ID" value="NZ_JBDIVF010000002.1"/>
</dbReference>
<dbReference type="EMBL" id="JBEWLZ010000007">
    <property type="protein sequence ID" value="MET1490731.1"/>
    <property type="molecule type" value="Genomic_DNA"/>
</dbReference>
<comment type="similarity">
    <text evidence="2 6">Belongs to the FKBP-type PPIase family.</text>
</comment>
<dbReference type="Gene3D" id="1.10.287.460">
    <property type="entry name" value="Peptidyl-prolyl cis-trans isomerase, FKBP-type, N-terminal domain"/>
    <property type="match status" value="1"/>
</dbReference>
<evidence type="ECO:0000313" key="10">
    <source>
        <dbReference type="EMBL" id="MET1490731.1"/>
    </source>
</evidence>
<gene>
    <name evidence="10" type="ORF">ABVT11_12915</name>
</gene>
<dbReference type="InterPro" id="IPR046357">
    <property type="entry name" value="PPIase_dom_sf"/>
</dbReference>
<comment type="caution">
    <text evidence="10">The sequence shown here is derived from an EMBL/GenBank/DDBJ whole genome shotgun (WGS) entry which is preliminary data.</text>
</comment>
<name>A0ABV2CS34_9RHOO</name>
<keyword evidence="8" id="KW-0732">Signal</keyword>
<keyword evidence="4 5" id="KW-0413">Isomerase</keyword>
<feature type="compositionally biased region" description="Low complexity" evidence="7">
    <location>
        <begin position="226"/>
        <end position="245"/>
    </location>
</feature>